<feature type="compositionally biased region" description="Polar residues" evidence="9">
    <location>
        <begin position="8"/>
        <end position="17"/>
    </location>
</feature>
<sequence>MEGDRASHSTSSRNWQRGSYRGRGGRRRKRRRKPWGERIADWTRALIAFLFSNVGIVCLVVGYTIAGAFLFTHIEGRNNMDIVGDVIRLRNVTAATLWELTSKENVFSERIWKTKVKAVLENYQKKMVTAIKNGYDGAEENKRWSFAGAFLYSLTVITTIGYGNICPKTKWGKVVTIVYAIIGLPLFLLYLSNIGDILAKSFKWTYARCCLCKCRRRPVEVPPRGSIQDGAEIRRNHWQMVDRDGEEIDSVNVNKEISMENDRVKDEGDDDSSSYDPQRVTVPLTLCVAIMVGYIWGGAILFSEWEDWNMLDGSYFCFVSLSTIGFGDIVPGDKIYAAQGLDLSFIFCSMYLMLVARLEDREKVYANARLTRFRYGADRDVLQPYAGGSDRKAKQTTRAITTTVTQQSSTQRNITSKKAETEESRRVASAFDDPLPAEDEEDSLTEGSYYAGSGGWWQRGRSSRRGCWNGAAAFLHAAIGPHEATHALLTLPRLHLRGVHPSTGCVRAGDAVHGRQTVSTALDERQAPSWVVHATQVTRGCCEQRAATWQASEATSPTRNHSWTSLALPETPRLSLALPGSPRLHELAEMILQEISHPPQCHLHTLPGETSLVK</sequence>
<dbReference type="InterPro" id="IPR013099">
    <property type="entry name" value="K_chnl_dom"/>
</dbReference>
<keyword evidence="5 8" id="KW-0406">Ion transport</keyword>
<evidence type="ECO:0000256" key="7">
    <source>
        <dbReference type="ARBA" id="ARBA00023303"/>
    </source>
</evidence>
<dbReference type="PRINTS" id="PR01333">
    <property type="entry name" value="2POREKCHANEL"/>
</dbReference>
<keyword evidence="3 8" id="KW-0812">Transmembrane</keyword>
<evidence type="ECO:0000259" key="11">
    <source>
        <dbReference type="Pfam" id="PF07885"/>
    </source>
</evidence>
<dbReference type="Gene3D" id="1.10.287.70">
    <property type="match status" value="1"/>
</dbReference>
<dbReference type="PANTHER" id="PTHR11003:SF352">
    <property type="entry name" value="BCDNA.GH04802-RELATED"/>
    <property type="match status" value="1"/>
</dbReference>
<feature type="compositionally biased region" description="Basic and acidic residues" evidence="9">
    <location>
        <begin position="417"/>
        <end position="426"/>
    </location>
</feature>
<feature type="transmembrane region" description="Helical" evidence="10">
    <location>
        <begin position="282"/>
        <end position="302"/>
    </location>
</feature>
<dbReference type="AlphaFoldDB" id="A0A310SFA7"/>
<dbReference type="GO" id="GO:0022841">
    <property type="term" value="F:potassium ion leak channel activity"/>
    <property type="evidence" value="ECO:0007669"/>
    <property type="project" value="TreeGrafter"/>
</dbReference>
<feature type="transmembrane region" description="Helical" evidence="10">
    <location>
        <begin position="335"/>
        <end position="354"/>
    </location>
</feature>
<keyword evidence="13" id="KW-1185">Reference proteome</keyword>
<evidence type="ECO:0000313" key="13">
    <source>
        <dbReference type="Proteomes" id="UP000250275"/>
    </source>
</evidence>
<feature type="region of interest" description="Disordered" evidence="9">
    <location>
        <begin position="386"/>
        <end position="446"/>
    </location>
</feature>
<evidence type="ECO:0000256" key="8">
    <source>
        <dbReference type="RuleBase" id="RU003857"/>
    </source>
</evidence>
<dbReference type="PANTHER" id="PTHR11003">
    <property type="entry name" value="POTASSIUM CHANNEL, SUBFAMILY K"/>
    <property type="match status" value="1"/>
</dbReference>
<dbReference type="EMBL" id="KQ769179">
    <property type="protein sequence ID" value="OAD52909.1"/>
    <property type="molecule type" value="Genomic_DNA"/>
</dbReference>
<evidence type="ECO:0000256" key="4">
    <source>
        <dbReference type="ARBA" id="ARBA00022989"/>
    </source>
</evidence>
<evidence type="ECO:0000256" key="10">
    <source>
        <dbReference type="SAM" id="Phobius"/>
    </source>
</evidence>
<evidence type="ECO:0000256" key="2">
    <source>
        <dbReference type="ARBA" id="ARBA00022448"/>
    </source>
</evidence>
<keyword evidence="2 8" id="KW-0813">Transport</keyword>
<keyword evidence="6 10" id="KW-0472">Membrane</keyword>
<feature type="compositionally biased region" description="Acidic residues" evidence="9">
    <location>
        <begin position="435"/>
        <end position="444"/>
    </location>
</feature>
<dbReference type="GO" id="GO:0005886">
    <property type="term" value="C:plasma membrane"/>
    <property type="evidence" value="ECO:0007669"/>
    <property type="project" value="TreeGrafter"/>
</dbReference>
<comment type="subcellular location">
    <subcellularLocation>
        <location evidence="1">Membrane</location>
        <topology evidence="1">Multi-pass membrane protein</topology>
    </subcellularLocation>
</comment>
<feature type="domain" description="Potassium channel" evidence="11">
    <location>
        <begin position="290"/>
        <end position="355"/>
    </location>
</feature>
<evidence type="ECO:0000256" key="6">
    <source>
        <dbReference type="ARBA" id="ARBA00023136"/>
    </source>
</evidence>
<evidence type="ECO:0000256" key="3">
    <source>
        <dbReference type="ARBA" id="ARBA00022692"/>
    </source>
</evidence>
<evidence type="ECO:0000313" key="12">
    <source>
        <dbReference type="EMBL" id="OAD52909.1"/>
    </source>
</evidence>
<proteinExistence type="inferred from homology"/>
<organism evidence="12 13">
    <name type="scientific">Eufriesea mexicana</name>
    <dbReference type="NCBI Taxonomy" id="516756"/>
    <lineage>
        <taxon>Eukaryota</taxon>
        <taxon>Metazoa</taxon>
        <taxon>Ecdysozoa</taxon>
        <taxon>Arthropoda</taxon>
        <taxon>Hexapoda</taxon>
        <taxon>Insecta</taxon>
        <taxon>Pterygota</taxon>
        <taxon>Neoptera</taxon>
        <taxon>Endopterygota</taxon>
        <taxon>Hymenoptera</taxon>
        <taxon>Apocrita</taxon>
        <taxon>Aculeata</taxon>
        <taxon>Apoidea</taxon>
        <taxon>Anthophila</taxon>
        <taxon>Apidae</taxon>
        <taxon>Eufriesea</taxon>
    </lineage>
</organism>
<evidence type="ECO:0000256" key="5">
    <source>
        <dbReference type="ARBA" id="ARBA00023065"/>
    </source>
</evidence>
<dbReference type="OrthoDB" id="297496at2759"/>
<feature type="transmembrane region" description="Helical" evidence="10">
    <location>
        <begin position="144"/>
        <end position="165"/>
    </location>
</feature>
<dbReference type="GO" id="GO:0015271">
    <property type="term" value="F:outward rectifier potassium channel activity"/>
    <property type="evidence" value="ECO:0007669"/>
    <property type="project" value="TreeGrafter"/>
</dbReference>
<feature type="domain" description="Potassium channel" evidence="11">
    <location>
        <begin position="140"/>
        <end position="199"/>
    </location>
</feature>
<comment type="similarity">
    <text evidence="8">Belongs to the two pore domain potassium channel (TC 1.A.1.8) family.</text>
</comment>
<evidence type="ECO:0000256" key="1">
    <source>
        <dbReference type="ARBA" id="ARBA00004141"/>
    </source>
</evidence>
<feature type="compositionally biased region" description="Low complexity" evidence="9">
    <location>
        <begin position="396"/>
        <end position="411"/>
    </location>
</feature>
<dbReference type="InterPro" id="IPR003280">
    <property type="entry name" value="2pore_dom_K_chnl"/>
</dbReference>
<dbReference type="Proteomes" id="UP000250275">
    <property type="component" value="Unassembled WGS sequence"/>
</dbReference>
<gene>
    <name evidence="12" type="ORF">WN48_11155</name>
</gene>
<dbReference type="Pfam" id="PF07885">
    <property type="entry name" value="Ion_trans_2"/>
    <property type="match status" value="2"/>
</dbReference>
<feature type="transmembrane region" description="Helical" evidence="10">
    <location>
        <begin position="171"/>
        <end position="191"/>
    </location>
</feature>
<protein>
    <submittedName>
        <fullName evidence="12">TWiK family of potassium channels protein 18</fullName>
    </submittedName>
</protein>
<feature type="transmembrane region" description="Helical" evidence="10">
    <location>
        <begin position="45"/>
        <end position="71"/>
    </location>
</feature>
<evidence type="ECO:0000256" key="9">
    <source>
        <dbReference type="SAM" id="MobiDB-lite"/>
    </source>
</evidence>
<keyword evidence="7 8" id="KW-0407">Ion channel</keyword>
<reference evidence="12 13" key="1">
    <citation type="submission" date="2015-07" db="EMBL/GenBank/DDBJ databases">
        <title>The genome of Eufriesea mexicana.</title>
        <authorList>
            <person name="Pan H."/>
            <person name="Kapheim K."/>
        </authorList>
    </citation>
    <scope>NUCLEOTIDE SEQUENCE [LARGE SCALE GENOMIC DNA]</scope>
    <source>
        <strain evidence="12">0111107269</strain>
        <tissue evidence="12">Whole body</tissue>
    </source>
</reference>
<name>A0A310SFA7_9HYME</name>
<dbReference type="GO" id="GO:0030322">
    <property type="term" value="P:stabilization of membrane potential"/>
    <property type="evidence" value="ECO:0007669"/>
    <property type="project" value="TreeGrafter"/>
</dbReference>
<feature type="region of interest" description="Disordered" evidence="9">
    <location>
        <begin position="1"/>
        <end position="31"/>
    </location>
</feature>
<dbReference type="SUPFAM" id="SSF81324">
    <property type="entry name" value="Voltage-gated potassium channels"/>
    <property type="match status" value="2"/>
</dbReference>
<keyword evidence="4 10" id="KW-1133">Transmembrane helix</keyword>
<accession>A0A310SFA7</accession>